<sequence>MVEQQNKVNRRVCFTTATEYSFHVGYNGSTVPHDVVPGIGLSGQHISVRQSNLSIMSEERHCIMRYTPKDRLYFLKRAGMSKQNVIDLSLHQRQLHLELTASIAEVQTLKNQEKIIKRKCQGEVDYTKTIKCQRIVC</sequence>
<proteinExistence type="predicted"/>
<evidence type="ECO:0000313" key="1">
    <source>
        <dbReference type="EMBL" id="OQS06370.1"/>
    </source>
</evidence>
<organism evidence="1 2">
    <name type="scientific">Thraustotheca clavata</name>
    <dbReference type="NCBI Taxonomy" id="74557"/>
    <lineage>
        <taxon>Eukaryota</taxon>
        <taxon>Sar</taxon>
        <taxon>Stramenopiles</taxon>
        <taxon>Oomycota</taxon>
        <taxon>Saprolegniomycetes</taxon>
        <taxon>Saprolegniales</taxon>
        <taxon>Achlyaceae</taxon>
        <taxon>Thraustotheca</taxon>
    </lineage>
</organism>
<protein>
    <submittedName>
        <fullName evidence="1">Uncharacterized protein</fullName>
    </submittedName>
</protein>
<dbReference type="OrthoDB" id="69639at2759"/>
<dbReference type="EMBL" id="JNBS01000351">
    <property type="protein sequence ID" value="OQS06370.1"/>
    <property type="molecule type" value="Genomic_DNA"/>
</dbReference>
<dbReference type="AlphaFoldDB" id="A0A1W0A8N3"/>
<name>A0A1W0A8N3_9STRA</name>
<evidence type="ECO:0000313" key="2">
    <source>
        <dbReference type="Proteomes" id="UP000243217"/>
    </source>
</evidence>
<dbReference type="Proteomes" id="UP000243217">
    <property type="component" value="Unassembled WGS sequence"/>
</dbReference>
<reference evidence="1 2" key="1">
    <citation type="journal article" date="2014" name="Genome Biol. Evol.">
        <title>The secreted proteins of Achlya hypogyna and Thraustotheca clavata identify the ancestral oomycete secretome and reveal gene acquisitions by horizontal gene transfer.</title>
        <authorList>
            <person name="Misner I."/>
            <person name="Blouin N."/>
            <person name="Leonard G."/>
            <person name="Richards T.A."/>
            <person name="Lane C.E."/>
        </authorList>
    </citation>
    <scope>NUCLEOTIDE SEQUENCE [LARGE SCALE GENOMIC DNA]</scope>
    <source>
        <strain evidence="1 2">ATCC 34112</strain>
    </source>
</reference>
<gene>
    <name evidence="1" type="ORF">THRCLA_20391</name>
</gene>
<accession>A0A1W0A8N3</accession>
<comment type="caution">
    <text evidence="1">The sequence shown here is derived from an EMBL/GenBank/DDBJ whole genome shotgun (WGS) entry which is preliminary data.</text>
</comment>
<keyword evidence="2" id="KW-1185">Reference proteome</keyword>